<dbReference type="PROSITE" id="PS50928">
    <property type="entry name" value="ABC_TM1"/>
    <property type="match status" value="1"/>
</dbReference>
<dbReference type="InterPro" id="IPR035906">
    <property type="entry name" value="MetI-like_sf"/>
</dbReference>
<feature type="transmembrane region" description="Helical" evidence="7">
    <location>
        <begin position="137"/>
        <end position="158"/>
    </location>
</feature>
<feature type="region of interest" description="Disordered" evidence="8">
    <location>
        <begin position="1"/>
        <end position="32"/>
    </location>
</feature>
<dbReference type="AlphaFoldDB" id="A0A511YYB2"/>
<evidence type="ECO:0000256" key="6">
    <source>
        <dbReference type="ARBA" id="ARBA00023136"/>
    </source>
</evidence>
<evidence type="ECO:0000256" key="4">
    <source>
        <dbReference type="ARBA" id="ARBA00022692"/>
    </source>
</evidence>
<dbReference type="InterPro" id="IPR050809">
    <property type="entry name" value="UgpAE/MalFG_permease"/>
</dbReference>
<comment type="similarity">
    <text evidence="7">Belongs to the binding-protein-dependent transport system permease family.</text>
</comment>
<dbReference type="GO" id="GO:0055085">
    <property type="term" value="P:transmembrane transport"/>
    <property type="evidence" value="ECO:0007669"/>
    <property type="project" value="InterPro"/>
</dbReference>
<keyword evidence="6 7" id="KW-0472">Membrane</keyword>
<dbReference type="InterPro" id="IPR000515">
    <property type="entry name" value="MetI-like"/>
</dbReference>
<dbReference type="CDD" id="cd06261">
    <property type="entry name" value="TM_PBP2"/>
    <property type="match status" value="1"/>
</dbReference>
<feature type="transmembrane region" description="Helical" evidence="7">
    <location>
        <begin position="185"/>
        <end position="208"/>
    </location>
</feature>
<proteinExistence type="inferred from homology"/>
<reference evidence="10 11" key="1">
    <citation type="submission" date="2019-07" db="EMBL/GenBank/DDBJ databases">
        <title>Whole genome shotgun sequence of Actinotalea fermentans NBRC 105374.</title>
        <authorList>
            <person name="Hosoyama A."/>
            <person name="Uohara A."/>
            <person name="Ohji S."/>
            <person name="Ichikawa N."/>
        </authorList>
    </citation>
    <scope>NUCLEOTIDE SEQUENCE [LARGE SCALE GENOMIC DNA]</scope>
    <source>
        <strain evidence="10 11">NBRC 105374</strain>
    </source>
</reference>
<evidence type="ECO:0000313" key="11">
    <source>
        <dbReference type="Proteomes" id="UP000321484"/>
    </source>
</evidence>
<dbReference type="PANTHER" id="PTHR43227">
    <property type="entry name" value="BLL4140 PROTEIN"/>
    <property type="match status" value="1"/>
</dbReference>
<keyword evidence="3" id="KW-1003">Cell membrane</keyword>
<evidence type="ECO:0000256" key="1">
    <source>
        <dbReference type="ARBA" id="ARBA00004651"/>
    </source>
</evidence>
<protein>
    <submittedName>
        <fullName evidence="10">Sugar ABC transporter permease</fullName>
    </submittedName>
</protein>
<feature type="transmembrane region" description="Helical" evidence="7">
    <location>
        <begin position="239"/>
        <end position="259"/>
    </location>
</feature>
<evidence type="ECO:0000259" key="9">
    <source>
        <dbReference type="PROSITE" id="PS50928"/>
    </source>
</evidence>
<evidence type="ECO:0000256" key="5">
    <source>
        <dbReference type="ARBA" id="ARBA00022989"/>
    </source>
</evidence>
<dbReference type="GO" id="GO:0005886">
    <property type="term" value="C:plasma membrane"/>
    <property type="evidence" value="ECO:0007669"/>
    <property type="project" value="UniProtKB-SubCell"/>
</dbReference>
<feature type="domain" description="ABC transmembrane type-1" evidence="9">
    <location>
        <begin position="99"/>
        <end position="312"/>
    </location>
</feature>
<accession>A0A511YYB2</accession>
<organism evidence="10 11">
    <name type="scientific">Actinotalea fermentans</name>
    <dbReference type="NCBI Taxonomy" id="43671"/>
    <lineage>
        <taxon>Bacteria</taxon>
        <taxon>Bacillati</taxon>
        <taxon>Actinomycetota</taxon>
        <taxon>Actinomycetes</taxon>
        <taxon>Micrococcales</taxon>
        <taxon>Cellulomonadaceae</taxon>
        <taxon>Actinotalea</taxon>
    </lineage>
</organism>
<feature type="compositionally biased region" description="Low complexity" evidence="8">
    <location>
        <begin position="17"/>
        <end position="31"/>
    </location>
</feature>
<evidence type="ECO:0000256" key="3">
    <source>
        <dbReference type="ARBA" id="ARBA00022475"/>
    </source>
</evidence>
<keyword evidence="4 7" id="KW-0812">Transmembrane</keyword>
<dbReference type="SUPFAM" id="SSF160964">
    <property type="entry name" value="MalF N-terminal region-like"/>
    <property type="match status" value="1"/>
</dbReference>
<keyword evidence="11" id="KW-1185">Reference proteome</keyword>
<dbReference type="SUPFAM" id="SSF161098">
    <property type="entry name" value="MetI-like"/>
    <property type="match status" value="1"/>
</dbReference>
<keyword evidence="2 7" id="KW-0813">Transport</keyword>
<dbReference type="Pfam" id="PF00528">
    <property type="entry name" value="BPD_transp_1"/>
    <property type="match status" value="1"/>
</dbReference>
<feature type="transmembrane region" description="Helical" evidence="7">
    <location>
        <begin position="103"/>
        <end position="125"/>
    </location>
</feature>
<feature type="transmembrane region" description="Helical" evidence="7">
    <location>
        <begin position="296"/>
        <end position="316"/>
    </location>
</feature>
<evidence type="ECO:0000256" key="7">
    <source>
        <dbReference type="RuleBase" id="RU363032"/>
    </source>
</evidence>
<gene>
    <name evidence="10" type="ORF">AFE02nite_19240</name>
</gene>
<comment type="caution">
    <text evidence="10">The sequence shown here is derived from an EMBL/GenBank/DDBJ whole genome shotgun (WGS) entry which is preliminary data.</text>
</comment>
<feature type="transmembrane region" description="Helical" evidence="7">
    <location>
        <begin position="42"/>
        <end position="62"/>
    </location>
</feature>
<dbReference type="Proteomes" id="UP000321484">
    <property type="component" value="Unassembled WGS sequence"/>
</dbReference>
<evidence type="ECO:0000313" key="10">
    <source>
        <dbReference type="EMBL" id="GEN80190.1"/>
    </source>
</evidence>
<dbReference type="RefSeq" id="WP_034246699.1">
    <property type="nucleotide sequence ID" value="NZ_BJYK01000005.1"/>
</dbReference>
<evidence type="ECO:0000256" key="8">
    <source>
        <dbReference type="SAM" id="MobiDB-lite"/>
    </source>
</evidence>
<dbReference type="PANTHER" id="PTHR43227:SF11">
    <property type="entry name" value="BLL4140 PROTEIN"/>
    <property type="match status" value="1"/>
</dbReference>
<keyword evidence="5 7" id="KW-1133">Transmembrane helix</keyword>
<comment type="subcellular location">
    <subcellularLocation>
        <location evidence="1 7">Cell membrane</location>
        <topology evidence="1 7">Multi-pass membrane protein</topology>
    </subcellularLocation>
</comment>
<dbReference type="OrthoDB" id="4319190at2"/>
<name>A0A511YYB2_9CELL</name>
<sequence length="324" mass="34850">MSTQTPGSRAAYRAPAPLGGRSSGRPPGRSLLRGEARRGTTALAFLLPALVVLAAFVLWPMISALRLSFTDAAGFGTENWVGLENYSAVFTDAGVRDAVVNTVLYAAIFTPTAVVAALVLALVVNNPRLPWRGFFRTSLFLPFVVSLAVAAFAWSYLIDPQVGLVTYWLSGVGIQLGDVLEDPTLAMPAVALVAVWKSFGFYFVIFLAGLQDIPASLYEAARVDGAGALGRFRHVTLPLLSNTFAFVGVFAMIAALQAFDQIYVMTGGGPYGHTQTIVMEIYESGFRKLELGFASALSYVLLVATLLLSILQFVFFGRREEDLS</sequence>
<dbReference type="EMBL" id="BJYK01000005">
    <property type="protein sequence ID" value="GEN80190.1"/>
    <property type="molecule type" value="Genomic_DNA"/>
</dbReference>
<dbReference type="Gene3D" id="1.10.3720.10">
    <property type="entry name" value="MetI-like"/>
    <property type="match status" value="1"/>
</dbReference>
<evidence type="ECO:0000256" key="2">
    <source>
        <dbReference type="ARBA" id="ARBA00022448"/>
    </source>
</evidence>